<keyword evidence="6" id="KW-0472">Membrane</keyword>
<dbReference type="Gene3D" id="2.60.40.640">
    <property type="match status" value="2"/>
</dbReference>
<dbReference type="InterPro" id="IPR013636">
    <property type="entry name" value="ARMH3_C"/>
</dbReference>
<accession>A0A0L0CP29</accession>
<evidence type="ECO:0000256" key="1">
    <source>
        <dbReference type="ARBA" id="ARBA00004370"/>
    </source>
</evidence>
<keyword evidence="3" id="KW-0716">Sensory transduction</keyword>
<dbReference type="Proteomes" id="UP000037069">
    <property type="component" value="Unassembled WGS sequence"/>
</dbReference>
<protein>
    <recommendedName>
        <fullName evidence="11">Armadillo-like helical domain-containing protein</fullName>
    </recommendedName>
</protein>
<dbReference type="InterPro" id="IPR014752">
    <property type="entry name" value="Arrestin-like_C"/>
</dbReference>
<feature type="domain" description="Arrestin C-terminal-like" evidence="7">
    <location>
        <begin position="180"/>
        <end position="312"/>
    </location>
</feature>
<feature type="domain" description="Armadillo-like helical" evidence="8">
    <location>
        <begin position="872"/>
        <end position="1108"/>
    </location>
</feature>
<sequence length="1134" mass="128069">MASKCTIQFDNNPFGIYYAGQIVSGTAELITTRPKTIRSIFITISGFAEVRWTENITKQDAQGNREKAIETYSASELYYSNEKYVYGQSGGAQLELPAGKYVFPFQGTIPPNAPTSLNGAWGQIQHEVSVVVDRVMRYNNVFKQAYTVVSPYDLNLNPNHSKPLQKIEEKTFCWSLCCGTKGPMVMSVKVPFGAYAPGQKVRFNIVLDNQSDVHCSDVKVRLMKKVVYTSRSPETKTKETEIKVADNHCGEVVKLNKAEFNEFLQIPSTTPTSLESCSIIKVSYTLKFIAKVSRIHGDLVIEFPFVIGTVPLYASTADEGAITTQPGSGPIYKPIPPPMFEEDVRSEQFESNTFKPRYPVFLNDPSLSTNGTSAPTGPPPAAAANNLYPTANISAVTPTPPRATVTPSAPELQPLNPGRVMPSPTQPINQQNTSKAGPNNAPTLEVMGFSLPPDYEPTPNDSTGSIEKVVYIYELFFRGEDPTQDSPEFWNEFFLLQPNVESLEGEVTKLTSEQFTLVKKNLNMIFQKCIEMLDTDHPKRLCNSLQTLCSLFFAIFKKSTADNSYDILNEIFGYEHMDKWMKQLMDHCNQILLGDVTENARFMCLKLLLVLVTGTDNVSQNVLLEYLMMNTLFDAFVRLLSDPTLRAQHGHDIVILLTILVNYRKHEATNPYIVQLSILADELALNGYGQMISQSLIDFCRQYMQSLNNAQSSSWFSSLSNIVGNMFVSDEGCERVQQIKANNGLLLALYEAVHLNRNFITTLAHTQAETSAPPSPSNTLSLTQPVPDLANAPIIDMTQYPTNLLVAVFQYCSIVMQDNKNESSVANLKLCFLILTCISEDQYANSMMHDNNLTFKVMLHRAQMRHRKLNVDRVGKSQPLAATLLDLLVEFIVSHLMKKFPMELYLLCVGVIHRILCYQKRCRVRLNYPWKELWSALIGLLRFLVNQEQTLVKKCNIFYLSLQVVNIFNLFITYGDTFLATTNSYDELYYELNREEKVFTELHAMVLRYTTMPDCEYKDDVIKLLNALVNILAIVKHFQNKIKEWLAEQGLSTPTEEQILEVVRKNYDLTLKLQDSLDHYERYAEAPRHTAFFKNMVRDVVADTRKQIYGYVKEAISTIPEPDNAMITSTSSNT</sequence>
<dbReference type="STRING" id="7375.A0A0L0CP29"/>
<dbReference type="InterPro" id="IPR039868">
    <property type="entry name" value="ARMD3-like"/>
</dbReference>
<dbReference type="SUPFAM" id="SSF81296">
    <property type="entry name" value="E set domains"/>
    <property type="match status" value="2"/>
</dbReference>
<dbReference type="PANTHER" id="PTHR13608">
    <property type="entry name" value="ARMADILLO-LIKE HELICAL DOMAIN-CONTAINING PROTEIN 3"/>
    <property type="match status" value="1"/>
</dbReference>
<evidence type="ECO:0000259" key="7">
    <source>
        <dbReference type="SMART" id="SM01017"/>
    </source>
</evidence>
<dbReference type="Pfam" id="PF08427">
    <property type="entry name" value="ARMH3_C"/>
    <property type="match status" value="1"/>
</dbReference>
<evidence type="ECO:0000256" key="4">
    <source>
        <dbReference type="ARBA" id="ARBA00022692"/>
    </source>
</evidence>
<keyword evidence="5" id="KW-1133">Transmembrane helix</keyword>
<dbReference type="SMART" id="SM01017">
    <property type="entry name" value="Arrestin_C"/>
    <property type="match status" value="1"/>
</dbReference>
<dbReference type="InterPro" id="IPR011021">
    <property type="entry name" value="Arrestin-like_N"/>
</dbReference>
<dbReference type="GO" id="GO:0016020">
    <property type="term" value="C:membrane"/>
    <property type="evidence" value="ECO:0007669"/>
    <property type="project" value="UniProtKB-SubCell"/>
</dbReference>
<keyword evidence="10" id="KW-1185">Reference proteome</keyword>
<dbReference type="AlphaFoldDB" id="A0A0L0CP29"/>
<evidence type="ECO:0000256" key="5">
    <source>
        <dbReference type="ARBA" id="ARBA00022989"/>
    </source>
</evidence>
<evidence type="ECO:0000313" key="9">
    <source>
        <dbReference type="EMBL" id="KNC33209.1"/>
    </source>
</evidence>
<evidence type="ECO:0000313" key="10">
    <source>
        <dbReference type="Proteomes" id="UP000037069"/>
    </source>
</evidence>
<proteinExistence type="inferred from homology"/>
<comment type="similarity">
    <text evidence="2">Belongs to the arrestin family.</text>
</comment>
<dbReference type="PANTHER" id="PTHR13608:SF3">
    <property type="entry name" value="ARMADILLO-LIKE HELICAL DOMAIN-CONTAINING PROTEIN 3"/>
    <property type="match status" value="1"/>
</dbReference>
<keyword evidence="4" id="KW-0812">Transmembrane</keyword>
<dbReference type="EMBL" id="JRES01000223">
    <property type="protein sequence ID" value="KNC33209.1"/>
    <property type="molecule type" value="Genomic_DNA"/>
</dbReference>
<evidence type="ECO:0000256" key="6">
    <source>
        <dbReference type="ARBA" id="ARBA00023136"/>
    </source>
</evidence>
<dbReference type="SMART" id="SM01158">
    <property type="entry name" value="DUF1741"/>
    <property type="match status" value="1"/>
</dbReference>
<evidence type="ECO:0000259" key="8">
    <source>
        <dbReference type="SMART" id="SM01158"/>
    </source>
</evidence>
<reference evidence="9 10" key="1">
    <citation type="journal article" date="2015" name="Nat. Commun.">
        <title>Lucilia cuprina genome unlocks parasitic fly biology to underpin future interventions.</title>
        <authorList>
            <person name="Anstead C.A."/>
            <person name="Korhonen P.K."/>
            <person name="Young N.D."/>
            <person name="Hall R.S."/>
            <person name="Jex A.R."/>
            <person name="Murali S.C."/>
            <person name="Hughes D.S."/>
            <person name="Lee S.F."/>
            <person name="Perry T."/>
            <person name="Stroehlein A.J."/>
            <person name="Ansell B.R."/>
            <person name="Breugelmans B."/>
            <person name="Hofmann A."/>
            <person name="Qu J."/>
            <person name="Dugan S."/>
            <person name="Lee S.L."/>
            <person name="Chao H."/>
            <person name="Dinh H."/>
            <person name="Han Y."/>
            <person name="Doddapaneni H.V."/>
            <person name="Worley K.C."/>
            <person name="Muzny D.M."/>
            <person name="Ioannidis P."/>
            <person name="Waterhouse R.M."/>
            <person name="Zdobnov E.M."/>
            <person name="James P.J."/>
            <person name="Bagnall N.H."/>
            <person name="Kotze A.C."/>
            <person name="Gibbs R.A."/>
            <person name="Richards S."/>
            <person name="Batterham P."/>
            <person name="Gasser R.B."/>
        </authorList>
    </citation>
    <scope>NUCLEOTIDE SEQUENCE [LARGE SCALE GENOMIC DNA]</scope>
    <source>
        <strain evidence="9 10">LS</strain>
        <tissue evidence="9">Full body</tissue>
    </source>
</reference>
<dbReference type="Pfam" id="PF02752">
    <property type="entry name" value="Arrestin_C"/>
    <property type="match status" value="1"/>
</dbReference>
<evidence type="ECO:0008006" key="11">
    <source>
        <dbReference type="Google" id="ProtNLM"/>
    </source>
</evidence>
<gene>
    <name evidence="9" type="ORF">FF38_12720</name>
</gene>
<evidence type="ECO:0000256" key="3">
    <source>
        <dbReference type="ARBA" id="ARBA00022606"/>
    </source>
</evidence>
<dbReference type="Pfam" id="PF00339">
    <property type="entry name" value="Arrestin_N"/>
    <property type="match status" value="1"/>
</dbReference>
<dbReference type="InterPro" id="IPR014756">
    <property type="entry name" value="Ig_E-set"/>
</dbReference>
<dbReference type="InterPro" id="IPR011022">
    <property type="entry name" value="Arrestin_C-like"/>
</dbReference>
<dbReference type="OrthoDB" id="2012278at2759"/>
<comment type="caution">
    <text evidence="9">The sequence shown here is derived from an EMBL/GenBank/DDBJ whole genome shotgun (WGS) entry which is preliminary data.</text>
</comment>
<organism evidence="9 10">
    <name type="scientific">Lucilia cuprina</name>
    <name type="common">Green bottle fly</name>
    <name type="synonym">Australian sheep blowfly</name>
    <dbReference type="NCBI Taxonomy" id="7375"/>
    <lineage>
        <taxon>Eukaryota</taxon>
        <taxon>Metazoa</taxon>
        <taxon>Ecdysozoa</taxon>
        <taxon>Arthropoda</taxon>
        <taxon>Hexapoda</taxon>
        <taxon>Insecta</taxon>
        <taxon>Pterygota</taxon>
        <taxon>Neoptera</taxon>
        <taxon>Endopterygota</taxon>
        <taxon>Diptera</taxon>
        <taxon>Brachycera</taxon>
        <taxon>Muscomorpha</taxon>
        <taxon>Oestroidea</taxon>
        <taxon>Calliphoridae</taxon>
        <taxon>Luciliinae</taxon>
        <taxon>Lucilia</taxon>
    </lineage>
</organism>
<comment type="subcellular location">
    <subcellularLocation>
        <location evidence="1">Membrane</location>
    </subcellularLocation>
</comment>
<dbReference type="GO" id="GO:0005829">
    <property type="term" value="C:cytosol"/>
    <property type="evidence" value="ECO:0007669"/>
    <property type="project" value="TreeGrafter"/>
</dbReference>
<evidence type="ECO:0000256" key="2">
    <source>
        <dbReference type="ARBA" id="ARBA00005298"/>
    </source>
</evidence>
<name>A0A0L0CP29_LUCCU</name>